<keyword evidence="2" id="KW-1185">Reference proteome</keyword>
<dbReference type="HOGENOM" id="CLU_099931_1_1_1"/>
<evidence type="ECO:0000313" key="2">
    <source>
        <dbReference type="Proteomes" id="UP000027222"/>
    </source>
</evidence>
<organism evidence="1 2">
    <name type="scientific">Galerina marginata (strain CBS 339.88)</name>
    <dbReference type="NCBI Taxonomy" id="685588"/>
    <lineage>
        <taxon>Eukaryota</taxon>
        <taxon>Fungi</taxon>
        <taxon>Dikarya</taxon>
        <taxon>Basidiomycota</taxon>
        <taxon>Agaricomycotina</taxon>
        <taxon>Agaricomycetes</taxon>
        <taxon>Agaricomycetidae</taxon>
        <taxon>Agaricales</taxon>
        <taxon>Agaricineae</taxon>
        <taxon>Strophariaceae</taxon>
        <taxon>Galerina</taxon>
    </lineage>
</organism>
<evidence type="ECO:0000313" key="1">
    <source>
        <dbReference type="EMBL" id="KDR78330.1"/>
    </source>
</evidence>
<dbReference type="STRING" id="685588.A0A067T562"/>
<gene>
    <name evidence="1" type="ORF">GALMADRAFT_94990</name>
</gene>
<name>A0A067T562_GALM3</name>
<dbReference type="AlphaFoldDB" id="A0A067T562"/>
<proteinExistence type="predicted"/>
<dbReference type="EMBL" id="KL142375">
    <property type="protein sequence ID" value="KDR78330.1"/>
    <property type="molecule type" value="Genomic_DNA"/>
</dbReference>
<sequence>MTLLDFQAPNTRPIYLIAYESPLFRSHWALWIPVLESNEKMGKKIHVTGNPHVGFEHEFMRNYCIEDTTRKLNLIKLANVDSKYVVDVPGDGTLSTDTGAADEIEKIALTVTPPSKSLRSASSTPGKKVQIKDCQTWMREFVEALISEQVFPISALEILDTAPKN</sequence>
<dbReference type="OrthoDB" id="2999773at2759"/>
<dbReference type="Proteomes" id="UP000027222">
    <property type="component" value="Unassembled WGS sequence"/>
</dbReference>
<dbReference type="InterPro" id="IPR046670">
    <property type="entry name" value="DUF6540"/>
</dbReference>
<accession>A0A067T562</accession>
<dbReference type="Pfam" id="PF20174">
    <property type="entry name" value="DUF6540"/>
    <property type="match status" value="1"/>
</dbReference>
<reference evidence="2" key="1">
    <citation type="journal article" date="2014" name="Proc. Natl. Acad. Sci. U.S.A.">
        <title>Extensive sampling of basidiomycete genomes demonstrates inadequacy of the white-rot/brown-rot paradigm for wood decay fungi.</title>
        <authorList>
            <person name="Riley R."/>
            <person name="Salamov A.A."/>
            <person name="Brown D.W."/>
            <person name="Nagy L.G."/>
            <person name="Floudas D."/>
            <person name="Held B.W."/>
            <person name="Levasseur A."/>
            <person name="Lombard V."/>
            <person name="Morin E."/>
            <person name="Otillar R."/>
            <person name="Lindquist E.A."/>
            <person name="Sun H."/>
            <person name="LaButti K.M."/>
            <person name="Schmutz J."/>
            <person name="Jabbour D."/>
            <person name="Luo H."/>
            <person name="Baker S.E."/>
            <person name="Pisabarro A.G."/>
            <person name="Walton J.D."/>
            <person name="Blanchette R.A."/>
            <person name="Henrissat B."/>
            <person name="Martin F."/>
            <person name="Cullen D."/>
            <person name="Hibbett D.S."/>
            <person name="Grigoriev I.V."/>
        </authorList>
    </citation>
    <scope>NUCLEOTIDE SEQUENCE [LARGE SCALE GENOMIC DNA]</scope>
    <source>
        <strain evidence="2">CBS 339.88</strain>
    </source>
</reference>
<protein>
    <submittedName>
        <fullName evidence="1">Uncharacterized protein</fullName>
    </submittedName>
</protein>